<feature type="non-terminal residue" evidence="1">
    <location>
        <position position="32"/>
    </location>
</feature>
<sequence>MAFMIIDEIFDEMVAKLLTFVQDAGQREIFES</sequence>
<comment type="caution">
    <text evidence="1">The sequence shown here is derived from an EMBL/GenBank/DDBJ whole genome shotgun (WGS) entry which is preliminary data.</text>
</comment>
<organism evidence="1">
    <name type="scientific">marine sediment metagenome</name>
    <dbReference type="NCBI Taxonomy" id="412755"/>
    <lineage>
        <taxon>unclassified sequences</taxon>
        <taxon>metagenomes</taxon>
        <taxon>ecological metagenomes</taxon>
    </lineage>
</organism>
<reference evidence="1" key="1">
    <citation type="journal article" date="2014" name="Front. Microbiol.">
        <title>High frequency of phylogenetically diverse reductive dehalogenase-homologous genes in deep subseafloor sedimentary metagenomes.</title>
        <authorList>
            <person name="Kawai M."/>
            <person name="Futagami T."/>
            <person name="Toyoda A."/>
            <person name="Takaki Y."/>
            <person name="Nishi S."/>
            <person name="Hori S."/>
            <person name="Arai W."/>
            <person name="Tsubouchi T."/>
            <person name="Morono Y."/>
            <person name="Uchiyama I."/>
            <person name="Ito T."/>
            <person name="Fujiyama A."/>
            <person name="Inagaki F."/>
            <person name="Takami H."/>
        </authorList>
    </citation>
    <scope>NUCLEOTIDE SEQUENCE</scope>
    <source>
        <strain evidence="1">Expedition CK06-06</strain>
    </source>
</reference>
<name>X1KSV3_9ZZZZ</name>
<evidence type="ECO:0000313" key="1">
    <source>
        <dbReference type="EMBL" id="GAH96700.1"/>
    </source>
</evidence>
<accession>X1KSV3</accession>
<proteinExistence type="predicted"/>
<gene>
    <name evidence="1" type="ORF">S03H2_73071</name>
</gene>
<dbReference type="AlphaFoldDB" id="X1KSV3"/>
<protein>
    <submittedName>
        <fullName evidence="1">Uncharacterized protein</fullName>
    </submittedName>
</protein>
<dbReference type="EMBL" id="BARU01049841">
    <property type="protein sequence ID" value="GAH96700.1"/>
    <property type="molecule type" value="Genomic_DNA"/>
</dbReference>